<accession>A0ABT8DJH6</accession>
<feature type="transmembrane region" description="Helical" evidence="11">
    <location>
        <begin position="322"/>
        <end position="353"/>
    </location>
</feature>
<keyword evidence="8" id="KW-0868">Chloride</keyword>
<dbReference type="InterPro" id="IPR001807">
    <property type="entry name" value="ClC"/>
</dbReference>
<name>A0ABT8DJH6_9FLAO</name>
<dbReference type="InterPro" id="IPR046342">
    <property type="entry name" value="CBS_dom_sf"/>
</dbReference>
<evidence type="ECO:0000256" key="9">
    <source>
        <dbReference type="ARBA" id="ARBA00023303"/>
    </source>
</evidence>
<feature type="transmembrane region" description="Helical" evidence="11">
    <location>
        <begin position="161"/>
        <end position="186"/>
    </location>
</feature>
<keyword evidence="6 11" id="KW-0472">Membrane</keyword>
<keyword evidence="5" id="KW-0406">Ion transport</keyword>
<dbReference type="InterPro" id="IPR000644">
    <property type="entry name" value="CBS_dom"/>
</dbReference>
<feature type="transmembrane region" description="Helical" evidence="11">
    <location>
        <begin position="193"/>
        <end position="215"/>
    </location>
</feature>
<feature type="transmembrane region" description="Helical" evidence="11">
    <location>
        <begin position="25"/>
        <end position="47"/>
    </location>
</feature>
<gene>
    <name evidence="13" type="ORF">QRD02_02685</name>
</gene>
<dbReference type="Proteomes" id="UP001244787">
    <property type="component" value="Unassembled WGS sequence"/>
</dbReference>
<reference evidence="13 14" key="1">
    <citation type="submission" date="2023-06" db="EMBL/GenBank/DDBJ databases">
        <authorList>
            <person name="Ye Y.-Q."/>
            <person name="Du Z.-J."/>
        </authorList>
    </citation>
    <scope>NUCLEOTIDE SEQUENCE [LARGE SCALE GENOMIC DNA]</scope>
    <source>
        <strain evidence="13 14">SDUM287046</strain>
    </source>
</reference>
<dbReference type="SUPFAM" id="SSF81340">
    <property type="entry name" value="Clc chloride channel"/>
    <property type="match status" value="1"/>
</dbReference>
<evidence type="ECO:0000256" key="7">
    <source>
        <dbReference type="ARBA" id="ARBA00023173"/>
    </source>
</evidence>
<dbReference type="Gene3D" id="1.10.3080.10">
    <property type="entry name" value="Clc chloride channel"/>
    <property type="match status" value="1"/>
</dbReference>
<dbReference type="SUPFAM" id="SSF54631">
    <property type="entry name" value="CBS-domain pair"/>
    <property type="match status" value="1"/>
</dbReference>
<evidence type="ECO:0000313" key="13">
    <source>
        <dbReference type="EMBL" id="MDN3723275.1"/>
    </source>
</evidence>
<sequence>MPTQKRNLLTRFLIWRIRHISHKQFVLILSIVVGLLAGTGAVILKNFTHLIQQLLEGNLIAHYQTAFYFIFPLIGLTIVMLIMRLIIRHKVSHGIPSTLFAISKRKGLMRPFQMFGSLITAPITVGFGGSVGLEGPTVATGAALSSNLSRIFHMNQATRTLLIGCAGAGAMSAIFKAPIAAIIFAVEVFSLDLTLASMVPLLLASVSAITTSYFFLGTDILLPFKVSDKFEINDIPFYILLGLVASLVSIYYTKMYTKIQDFFEKIGSPTKRLLIGGIGLGILVYFIPPLYGEGFDVINNLVQGNPKAALENNFFNLDLSSIWVVILLLAGLVIFKIIASALTFGAGGVGGIFAPTLFMGSLMGNCFAKILNNIGILNNPVSESNFTLVGMTGLMAGVLHAPLTAIFLIAEVTGGYELFIPLMITAAISFSLTKHFIPHSVYAMELGRKGDLITHNKDHAVLTLMDITTVIERDFIAIYPEMDLGDIVHQAVIKSKRNLFPVLNKETNALEGIILLDDLRPVMFDQKLYKEIKAKEFMNSPPGLIDLDKDKMTEVMKKFQDTAAWNLPVIKNGAYYGFVSKSKLLTAYRRKLIDFSGK</sequence>
<evidence type="ECO:0000256" key="8">
    <source>
        <dbReference type="ARBA" id="ARBA00023214"/>
    </source>
</evidence>
<keyword evidence="2" id="KW-0813">Transport</keyword>
<evidence type="ECO:0000256" key="10">
    <source>
        <dbReference type="PROSITE-ProRule" id="PRU00703"/>
    </source>
</evidence>
<dbReference type="InterPro" id="IPR050368">
    <property type="entry name" value="ClC-type_chloride_channel"/>
</dbReference>
<evidence type="ECO:0000313" key="14">
    <source>
        <dbReference type="Proteomes" id="UP001244787"/>
    </source>
</evidence>
<protein>
    <submittedName>
        <fullName evidence="13">Chloride channel protein</fullName>
    </submittedName>
</protein>
<dbReference type="PRINTS" id="PR00762">
    <property type="entry name" value="CLCHANNEL"/>
</dbReference>
<feature type="transmembrane region" description="Helical" evidence="11">
    <location>
        <begin position="108"/>
        <end position="127"/>
    </location>
</feature>
<evidence type="ECO:0000256" key="3">
    <source>
        <dbReference type="ARBA" id="ARBA00022692"/>
    </source>
</evidence>
<evidence type="ECO:0000256" key="4">
    <source>
        <dbReference type="ARBA" id="ARBA00022989"/>
    </source>
</evidence>
<evidence type="ECO:0000256" key="5">
    <source>
        <dbReference type="ARBA" id="ARBA00023065"/>
    </source>
</evidence>
<dbReference type="PROSITE" id="PS51371">
    <property type="entry name" value="CBS"/>
    <property type="match status" value="1"/>
</dbReference>
<dbReference type="EMBL" id="JAUGQQ010000001">
    <property type="protein sequence ID" value="MDN3723275.1"/>
    <property type="molecule type" value="Genomic_DNA"/>
</dbReference>
<keyword evidence="4 11" id="KW-1133">Transmembrane helix</keyword>
<evidence type="ECO:0000256" key="11">
    <source>
        <dbReference type="SAM" id="Phobius"/>
    </source>
</evidence>
<dbReference type="PANTHER" id="PTHR43427:SF6">
    <property type="entry name" value="CHLORIDE CHANNEL PROTEIN CLC-E"/>
    <property type="match status" value="1"/>
</dbReference>
<keyword evidence="9" id="KW-0407">Ion channel</keyword>
<evidence type="ECO:0000256" key="1">
    <source>
        <dbReference type="ARBA" id="ARBA00004141"/>
    </source>
</evidence>
<dbReference type="Pfam" id="PF00654">
    <property type="entry name" value="Voltage_CLC"/>
    <property type="match status" value="1"/>
</dbReference>
<keyword evidence="7" id="KW-0869">Chloride channel</keyword>
<feature type="transmembrane region" description="Helical" evidence="11">
    <location>
        <begin position="67"/>
        <end position="87"/>
    </location>
</feature>
<evidence type="ECO:0000259" key="12">
    <source>
        <dbReference type="PROSITE" id="PS51371"/>
    </source>
</evidence>
<comment type="caution">
    <text evidence="13">The sequence shown here is derived from an EMBL/GenBank/DDBJ whole genome shotgun (WGS) entry which is preliminary data.</text>
</comment>
<comment type="subcellular location">
    <subcellularLocation>
        <location evidence="1">Membrane</location>
        <topology evidence="1">Multi-pass membrane protein</topology>
    </subcellularLocation>
</comment>
<keyword evidence="3 11" id="KW-0812">Transmembrane</keyword>
<proteinExistence type="predicted"/>
<feature type="transmembrane region" description="Helical" evidence="11">
    <location>
        <begin position="235"/>
        <end position="252"/>
    </location>
</feature>
<dbReference type="RefSeq" id="WP_290253350.1">
    <property type="nucleotide sequence ID" value="NZ_JAUGQQ010000001.1"/>
</dbReference>
<dbReference type="PANTHER" id="PTHR43427">
    <property type="entry name" value="CHLORIDE CHANNEL PROTEIN CLC-E"/>
    <property type="match status" value="1"/>
</dbReference>
<feature type="transmembrane region" description="Helical" evidence="11">
    <location>
        <begin position="416"/>
        <end position="437"/>
    </location>
</feature>
<dbReference type="Gene3D" id="3.10.580.10">
    <property type="entry name" value="CBS-domain"/>
    <property type="match status" value="1"/>
</dbReference>
<dbReference type="CDD" id="cd00400">
    <property type="entry name" value="Voltage_gated_ClC"/>
    <property type="match status" value="1"/>
</dbReference>
<organism evidence="13 14">
    <name type="scientific">Aequorivita aurantiaca</name>
    <dbReference type="NCBI Taxonomy" id="3053356"/>
    <lineage>
        <taxon>Bacteria</taxon>
        <taxon>Pseudomonadati</taxon>
        <taxon>Bacteroidota</taxon>
        <taxon>Flavobacteriia</taxon>
        <taxon>Flavobacteriales</taxon>
        <taxon>Flavobacteriaceae</taxon>
        <taxon>Aequorivita</taxon>
    </lineage>
</organism>
<keyword evidence="14" id="KW-1185">Reference proteome</keyword>
<keyword evidence="10" id="KW-0129">CBS domain</keyword>
<dbReference type="InterPro" id="IPR014743">
    <property type="entry name" value="Cl-channel_core"/>
</dbReference>
<evidence type="ECO:0000256" key="6">
    <source>
        <dbReference type="ARBA" id="ARBA00023136"/>
    </source>
</evidence>
<feature type="transmembrane region" description="Helical" evidence="11">
    <location>
        <begin position="273"/>
        <end position="291"/>
    </location>
</feature>
<evidence type="ECO:0000256" key="2">
    <source>
        <dbReference type="ARBA" id="ARBA00022448"/>
    </source>
</evidence>
<feature type="transmembrane region" description="Helical" evidence="11">
    <location>
        <begin position="386"/>
        <end position="410"/>
    </location>
</feature>
<feature type="domain" description="CBS" evidence="12">
    <location>
        <begin position="471"/>
        <end position="531"/>
    </location>
</feature>